<proteinExistence type="predicted"/>
<name>A0ABW0HPB3_9BACL</name>
<dbReference type="Proteomes" id="UP001596113">
    <property type="component" value="Unassembled WGS sequence"/>
</dbReference>
<evidence type="ECO:0000313" key="2">
    <source>
        <dbReference type="Proteomes" id="UP001596113"/>
    </source>
</evidence>
<dbReference type="RefSeq" id="WP_378130715.1">
    <property type="nucleotide sequence ID" value="NZ_JBHSMI010000012.1"/>
</dbReference>
<comment type="caution">
    <text evidence="1">The sequence shown here is derived from an EMBL/GenBank/DDBJ whole genome shotgun (WGS) entry which is preliminary data.</text>
</comment>
<evidence type="ECO:0008006" key="3">
    <source>
        <dbReference type="Google" id="ProtNLM"/>
    </source>
</evidence>
<protein>
    <recommendedName>
        <fullName evidence="3">Abortive infection protein-like C-terminal domain-containing protein</fullName>
    </recommendedName>
</protein>
<dbReference type="EMBL" id="JBHSMI010000012">
    <property type="protein sequence ID" value="MFC5402349.1"/>
    <property type="molecule type" value="Genomic_DNA"/>
</dbReference>
<reference evidence="2" key="1">
    <citation type="journal article" date="2019" name="Int. J. Syst. Evol. Microbiol.">
        <title>The Global Catalogue of Microorganisms (GCM) 10K type strain sequencing project: providing services to taxonomists for standard genome sequencing and annotation.</title>
        <authorList>
            <consortium name="The Broad Institute Genomics Platform"/>
            <consortium name="The Broad Institute Genome Sequencing Center for Infectious Disease"/>
            <person name="Wu L."/>
            <person name="Ma J."/>
        </authorList>
    </citation>
    <scope>NUCLEOTIDE SEQUENCE [LARGE SCALE GENOMIC DNA]</scope>
    <source>
        <strain evidence="2">CGMCC 1.18575</strain>
    </source>
</reference>
<evidence type="ECO:0000313" key="1">
    <source>
        <dbReference type="EMBL" id="MFC5402349.1"/>
    </source>
</evidence>
<accession>A0ABW0HPB3</accession>
<organism evidence="1 2">
    <name type="scientific">Cohnella soli</name>
    <dbReference type="NCBI Taxonomy" id="425005"/>
    <lineage>
        <taxon>Bacteria</taxon>
        <taxon>Bacillati</taxon>
        <taxon>Bacillota</taxon>
        <taxon>Bacilli</taxon>
        <taxon>Bacillales</taxon>
        <taxon>Paenibacillaceae</taxon>
        <taxon>Cohnella</taxon>
    </lineage>
</organism>
<keyword evidence="2" id="KW-1185">Reference proteome</keyword>
<sequence length="261" mass="30310">MSINWLEAFNKLMKLLDEEPTYHSGGDFIKVIKDFSDELPQSYNDAIEFLKRMGLSTTRRDYFKYFLEQLPEHVRVQAYAAFAENLRQIVADKNEDSDEEDRIKTTKYDAFYGYVQNMISGGILVPKPVVEDETWNAERIKKYLEKMDRAFNAGEYEQTNTLAYTFLEGLFKAFLNEKDPGFKDNQLIAMGKRVRDIIEEEVSAEYPTGLTKLIATVANNISEIRNRYSDSHFDRTAERSIAQFSRDLVNSVGRYVLSFLT</sequence>
<gene>
    <name evidence="1" type="ORF">ACFPOF_06330</name>
</gene>